<proteinExistence type="predicted"/>
<dbReference type="InterPro" id="IPR052061">
    <property type="entry name" value="PTE-AB_protein"/>
</dbReference>
<dbReference type="Pfam" id="PF03061">
    <property type="entry name" value="4HBT"/>
    <property type="match status" value="1"/>
</dbReference>
<accession>A0A8H7KA97</accession>
<dbReference type="PANTHER" id="PTHR47260:SF6">
    <property type="entry name" value="THIOESTERASE DOMAIN-CONTAINING PROTEIN"/>
    <property type="match status" value="1"/>
</dbReference>
<dbReference type="Proteomes" id="UP000616885">
    <property type="component" value="Unassembled WGS sequence"/>
</dbReference>
<name>A0A8H7KA97_BIOOC</name>
<dbReference type="PANTHER" id="PTHR47260">
    <property type="entry name" value="UPF0644 PROTEIN PB2B4.06"/>
    <property type="match status" value="1"/>
</dbReference>
<reference evidence="2" key="1">
    <citation type="submission" date="2020-10" db="EMBL/GenBank/DDBJ databases">
        <title>High-Quality Genome Resource of Clonostachys rosea strain S41 by Oxford Nanopore Long-Read Sequencing.</title>
        <authorList>
            <person name="Wang H."/>
        </authorList>
    </citation>
    <scope>NUCLEOTIDE SEQUENCE</scope>
    <source>
        <strain evidence="2">S41</strain>
    </source>
</reference>
<evidence type="ECO:0000259" key="1">
    <source>
        <dbReference type="Pfam" id="PF03061"/>
    </source>
</evidence>
<comment type="caution">
    <text evidence="2">The sequence shown here is derived from an EMBL/GenBank/DDBJ whole genome shotgun (WGS) entry which is preliminary data.</text>
</comment>
<evidence type="ECO:0000313" key="3">
    <source>
        <dbReference type="Proteomes" id="UP000616885"/>
    </source>
</evidence>
<dbReference type="InterPro" id="IPR006683">
    <property type="entry name" value="Thioestr_dom"/>
</dbReference>
<feature type="domain" description="Thioesterase" evidence="1">
    <location>
        <begin position="115"/>
        <end position="197"/>
    </location>
</feature>
<dbReference type="CDD" id="cd03443">
    <property type="entry name" value="PaaI_thioesterase"/>
    <property type="match status" value="1"/>
</dbReference>
<gene>
    <name evidence="2" type="ORF">IM811_004707</name>
</gene>
<dbReference type="AlphaFoldDB" id="A0A8H7KA97"/>
<dbReference type="EMBL" id="JADCTT010000013">
    <property type="protein sequence ID" value="KAF9745085.1"/>
    <property type="molecule type" value="Genomic_DNA"/>
</dbReference>
<dbReference type="InterPro" id="IPR029069">
    <property type="entry name" value="HotDog_dom_sf"/>
</dbReference>
<sequence length="211" mass="23198">MSAFGNRMICPALNWIPAHAPPDLFSSALAHFQGVPWTAALLSRPNVIPFIPNCRNPSSPDLDQFFGNTLRTDNALRHMLCFFEKDEHFADPNKPITKLTTLFNLGPGLSGVPHVLHGGMTMSMADEAMGALTELNAELAKQGEAFQTGSVTGTLEIKFLRAIPVGTDIVATAWIESVERRKTTIKCEFRDEDGEELAWCQSIWVAVKSNL</sequence>
<protein>
    <recommendedName>
        <fullName evidence="1">Thioesterase domain-containing protein</fullName>
    </recommendedName>
</protein>
<evidence type="ECO:0000313" key="2">
    <source>
        <dbReference type="EMBL" id="KAF9745085.1"/>
    </source>
</evidence>
<dbReference type="SUPFAM" id="SSF54637">
    <property type="entry name" value="Thioesterase/thiol ester dehydrase-isomerase"/>
    <property type="match status" value="1"/>
</dbReference>
<dbReference type="Gene3D" id="3.10.129.10">
    <property type="entry name" value="Hotdog Thioesterase"/>
    <property type="match status" value="1"/>
</dbReference>
<organism evidence="2 3">
    <name type="scientific">Bionectria ochroleuca</name>
    <name type="common">Gliocladium roseum</name>
    <dbReference type="NCBI Taxonomy" id="29856"/>
    <lineage>
        <taxon>Eukaryota</taxon>
        <taxon>Fungi</taxon>
        <taxon>Dikarya</taxon>
        <taxon>Ascomycota</taxon>
        <taxon>Pezizomycotina</taxon>
        <taxon>Sordariomycetes</taxon>
        <taxon>Hypocreomycetidae</taxon>
        <taxon>Hypocreales</taxon>
        <taxon>Bionectriaceae</taxon>
        <taxon>Clonostachys</taxon>
    </lineage>
</organism>